<dbReference type="EMBL" id="MT732474">
    <property type="protein sequence ID" value="QQV91484.1"/>
    <property type="molecule type" value="Genomic_DNA"/>
</dbReference>
<dbReference type="CDD" id="cd00093">
    <property type="entry name" value="HTH_XRE"/>
    <property type="match status" value="1"/>
</dbReference>
<sequence>MKTNFGKTLKKIRKIKGLRQEDVEAAAGMDHRVYSETENDKNNATLATLEKVSNGFNIPLAVIFWLGMDEDSIPKDHKKHEFLMVKQKIDAMFNNLYDLN</sequence>
<organism evidence="2 3">
    <name type="scientific">Tenacibaculum phage Gundel_1</name>
    <dbReference type="NCBI Taxonomy" id="2745672"/>
    <lineage>
        <taxon>Viruses</taxon>
        <taxon>Duplodnaviria</taxon>
        <taxon>Heunggongvirae</taxon>
        <taxon>Uroviricota</taxon>
        <taxon>Caudoviricetes</taxon>
        <taxon>Pachyviridae</taxon>
        <taxon>Gundelvirus</taxon>
        <taxon>Gundelvirus Gundel</taxon>
    </lineage>
</organism>
<accession>A0A8E4ZGH4</accession>
<proteinExistence type="predicted"/>
<dbReference type="Gene3D" id="1.10.260.40">
    <property type="entry name" value="lambda repressor-like DNA-binding domains"/>
    <property type="match status" value="1"/>
</dbReference>
<dbReference type="Pfam" id="PF01381">
    <property type="entry name" value="HTH_3"/>
    <property type="match status" value="1"/>
</dbReference>
<dbReference type="SUPFAM" id="SSF47413">
    <property type="entry name" value="lambda repressor-like DNA-binding domains"/>
    <property type="match status" value="1"/>
</dbReference>
<dbReference type="PROSITE" id="PS50943">
    <property type="entry name" value="HTH_CROC1"/>
    <property type="match status" value="1"/>
</dbReference>
<evidence type="ECO:0000259" key="1">
    <source>
        <dbReference type="PROSITE" id="PS50943"/>
    </source>
</evidence>
<dbReference type="InterPro" id="IPR001387">
    <property type="entry name" value="Cro/C1-type_HTH"/>
</dbReference>
<dbReference type="InterPro" id="IPR010982">
    <property type="entry name" value="Lambda_DNA-bd_dom_sf"/>
</dbReference>
<evidence type="ECO:0000313" key="3">
    <source>
        <dbReference type="Proteomes" id="UP000693868"/>
    </source>
</evidence>
<name>A0A8E4ZGH4_9CAUD</name>
<dbReference type="SMART" id="SM00530">
    <property type="entry name" value="HTH_XRE"/>
    <property type="match status" value="1"/>
</dbReference>
<feature type="domain" description="HTH cro/C1-type" evidence="1">
    <location>
        <begin position="9"/>
        <end position="63"/>
    </location>
</feature>
<protein>
    <submittedName>
        <fullName evidence="2">Helix-turn-helix transcriptional regulator</fullName>
    </submittedName>
</protein>
<reference evidence="2" key="1">
    <citation type="submission" date="2020-07" db="EMBL/GenBank/DDBJ databases">
        <title>Highly diverse flavobacterial phages as mortality factor during North Sea spring blooms.</title>
        <authorList>
            <person name="Bartlau N."/>
            <person name="Wichels A."/>
            <person name="Krohne G."/>
            <person name="Adriaenssens E.M."/>
            <person name="Heins A."/>
            <person name="Fuchs B.M."/>
            <person name="Amann R."/>
            <person name="Moraru C."/>
        </authorList>
    </citation>
    <scope>NUCLEOTIDE SEQUENCE</scope>
</reference>
<evidence type="ECO:0000313" key="2">
    <source>
        <dbReference type="EMBL" id="QQV91484.1"/>
    </source>
</evidence>
<keyword evidence="3" id="KW-1185">Reference proteome</keyword>
<gene>
    <name evidence="2" type="ORF">Gundel1_50</name>
</gene>
<dbReference type="GO" id="GO:0003677">
    <property type="term" value="F:DNA binding"/>
    <property type="evidence" value="ECO:0007669"/>
    <property type="project" value="InterPro"/>
</dbReference>
<dbReference type="Proteomes" id="UP000693868">
    <property type="component" value="Segment"/>
</dbReference>